<reference evidence="1 2" key="1">
    <citation type="submission" date="2015-08" db="EMBL/GenBank/DDBJ databases">
        <authorList>
            <person name="Babu N.S."/>
            <person name="Beckwith C.J."/>
            <person name="Beseler K.G."/>
            <person name="Brison A."/>
            <person name="Carone J.V."/>
            <person name="Caskin T.P."/>
            <person name="Diamond M."/>
            <person name="Durham M.E."/>
            <person name="Foxe J.M."/>
            <person name="Go M."/>
            <person name="Henderson B.A."/>
            <person name="Jones I.B."/>
            <person name="McGettigan J.A."/>
            <person name="Micheletti S.J."/>
            <person name="Nasrallah M.E."/>
            <person name="Ortiz D."/>
            <person name="Piller C.R."/>
            <person name="Privatt S.R."/>
            <person name="Schneider S.L."/>
            <person name="Sharp S."/>
            <person name="Smith T.C."/>
            <person name="Stanton J.D."/>
            <person name="Ullery H.E."/>
            <person name="Wilson R.J."/>
            <person name="Serrano M.G."/>
            <person name="Buck G."/>
            <person name="Lee V."/>
            <person name="Wang Y."/>
            <person name="Carvalho R."/>
            <person name="Voegtly L."/>
            <person name="Shi R."/>
            <person name="Duckworth R."/>
            <person name="Johnson A."/>
            <person name="Loviza R."/>
            <person name="Walstead R."/>
            <person name="Shah Z."/>
            <person name="Kiflezghi M."/>
            <person name="Wade K."/>
            <person name="Ball S.L."/>
            <person name="Bradley K.W."/>
            <person name="Asai D.J."/>
            <person name="Bowman C.A."/>
            <person name="Russell D.A."/>
            <person name="Pope W.H."/>
            <person name="Jacobs-Sera D."/>
            <person name="Hendrix R.W."/>
            <person name="Hatfull G.F."/>
        </authorList>
    </citation>
    <scope>NUCLEOTIDE SEQUENCE [LARGE SCALE GENOMIC DNA]</scope>
    <source>
        <strain evidence="1 2">DSM 27648</strain>
    </source>
</reference>
<sequence length="37" mass="4003">MLAHIVHLAAATPRLCEGRQTSIATQEALLRGDDFVP</sequence>
<evidence type="ECO:0000313" key="2">
    <source>
        <dbReference type="Proteomes" id="UP000064967"/>
    </source>
</evidence>
<gene>
    <name evidence="1" type="ORF">AKJ09_06087</name>
</gene>
<proteinExistence type="predicted"/>
<organism evidence="1 2">
    <name type="scientific">Labilithrix luteola</name>
    <dbReference type="NCBI Taxonomy" id="1391654"/>
    <lineage>
        <taxon>Bacteria</taxon>
        <taxon>Pseudomonadati</taxon>
        <taxon>Myxococcota</taxon>
        <taxon>Polyangia</taxon>
        <taxon>Polyangiales</taxon>
        <taxon>Labilitrichaceae</taxon>
        <taxon>Labilithrix</taxon>
    </lineage>
</organism>
<dbReference type="Proteomes" id="UP000064967">
    <property type="component" value="Chromosome"/>
</dbReference>
<accession>A0A0K1Q0W0</accession>
<name>A0A0K1Q0W0_9BACT</name>
<dbReference type="EMBL" id="CP012333">
    <property type="protein sequence ID" value="AKU99423.1"/>
    <property type="molecule type" value="Genomic_DNA"/>
</dbReference>
<dbReference type="AlphaFoldDB" id="A0A0K1Q0W0"/>
<evidence type="ECO:0000313" key="1">
    <source>
        <dbReference type="EMBL" id="AKU99423.1"/>
    </source>
</evidence>
<keyword evidence="2" id="KW-1185">Reference proteome</keyword>
<dbReference type="KEGG" id="llu:AKJ09_06087"/>
<protein>
    <submittedName>
        <fullName evidence="1">Uncharacterized protein</fullName>
    </submittedName>
</protein>